<reference evidence="3 4" key="1">
    <citation type="journal article" date="2011" name="Nat. Biotechnol.">
        <title>Comparative genomic analysis of the thermophilic biomass-degrading fungi Myceliophthora thermophila and Thielavia terrestris.</title>
        <authorList>
            <person name="Berka R.M."/>
            <person name="Grigoriev I.V."/>
            <person name="Otillar R."/>
            <person name="Salamov A."/>
            <person name="Grimwood J."/>
            <person name="Reid I."/>
            <person name="Ishmael N."/>
            <person name="John T."/>
            <person name="Darmond C."/>
            <person name="Moisan M.-C."/>
            <person name="Henrissat B."/>
            <person name="Coutinho P.M."/>
            <person name="Lombard V."/>
            <person name="Natvig D.O."/>
            <person name="Lindquist E."/>
            <person name="Schmutz J."/>
            <person name="Lucas S."/>
            <person name="Harris P."/>
            <person name="Powlowski J."/>
            <person name="Bellemare A."/>
            <person name="Taylor D."/>
            <person name="Butler G."/>
            <person name="de Vries R.P."/>
            <person name="Allijn I.E."/>
            <person name="van den Brink J."/>
            <person name="Ushinsky S."/>
            <person name="Storms R."/>
            <person name="Powell A.J."/>
            <person name="Paulsen I.T."/>
            <person name="Elbourne L.D.H."/>
            <person name="Baker S.E."/>
            <person name="Magnuson J."/>
            <person name="LaBoissiere S."/>
            <person name="Clutterbuck A.J."/>
            <person name="Martinez D."/>
            <person name="Wogulis M."/>
            <person name="de Leon A.L."/>
            <person name="Rey M.W."/>
            <person name="Tsang A."/>
        </authorList>
    </citation>
    <scope>NUCLEOTIDE SEQUENCE [LARGE SCALE GENOMIC DNA]</scope>
    <source>
        <strain evidence="4">ATCC 38088 / NRRL 8126</strain>
    </source>
</reference>
<dbReference type="STRING" id="578455.G2QYE7"/>
<sequence>MASESNAPGSAAAPAASASASAAAAKPVKPDEDAFKKELAKLEKDHKAAMDQYNAIKAKIELAVPDKDKPNPTQQRRQELIAEANEIRKKQAGGKAARTSKLDQVKRLEEQLRSRIAEQKAARAKVPFKSVEEIDQKIAQLDRDVESGKMKLVDEKKALAEASNLRKLRKNFSQFDQSQQAIDDLKAKIKEIKDSLEDPEAKALSDRYTQVQTELDAIKAQQDDAYKNLSALRKERDELRAKQQATYQAIKQLKDQYHTQRKAVQAWQRQQREKQRQREQAERERINKERRMERAKAMLDEASLPAFAEELRRANSLLHHFDPSHAEEKAPLLADKGLAATAQRKVDASAFEGMRALRKEDRDEEYVPAAAKKGKKGKKNHATDAPAAAGKFSCPPSVIEDCTFLELEPPMSAAEVPAFTEKVRAKIAHWKANQAEQTRKNIEKATKEIERLEAAEASAAAASGASTPTKGANGQEAAPETAITETVQNTAEAPKEVEAAA</sequence>
<dbReference type="PANTHER" id="PTHR31027">
    <property type="entry name" value="NUCLEAR SEGREGATION PROTEIN BFR1"/>
    <property type="match status" value="1"/>
</dbReference>
<dbReference type="EMBL" id="CP003010">
    <property type="protein sequence ID" value="AEO67043.1"/>
    <property type="molecule type" value="Genomic_DNA"/>
</dbReference>
<dbReference type="AlphaFoldDB" id="G2QYE7"/>
<evidence type="ECO:0000256" key="2">
    <source>
        <dbReference type="SAM" id="MobiDB-lite"/>
    </source>
</evidence>
<dbReference type="KEGG" id="ttt:THITE_2115786"/>
<dbReference type="GO" id="GO:1990904">
    <property type="term" value="C:ribonucleoprotein complex"/>
    <property type="evidence" value="ECO:0007669"/>
    <property type="project" value="TreeGrafter"/>
</dbReference>
<evidence type="ECO:0000313" key="3">
    <source>
        <dbReference type="EMBL" id="AEO67043.1"/>
    </source>
</evidence>
<feature type="compositionally biased region" description="Basic and acidic residues" evidence="2">
    <location>
        <begin position="270"/>
        <end position="292"/>
    </location>
</feature>
<dbReference type="PANTHER" id="PTHR31027:SF2">
    <property type="entry name" value="LEBERCILIN DOMAIN-CONTAINING PROTEIN"/>
    <property type="match status" value="1"/>
</dbReference>
<feature type="compositionally biased region" description="Low complexity" evidence="2">
    <location>
        <begin position="1"/>
        <end position="25"/>
    </location>
</feature>
<feature type="compositionally biased region" description="Low complexity" evidence="2">
    <location>
        <begin position="455"/>
        <end position="466"/>
    </location>
</feature>
<dbReference type="InterPro" id="IPR039604">
    <property type="entry name" value="Bfr1"/>
</dbReference>
<dbReference type="GO" id="GO:0008298">
    <property type="term" value="P:intracellular mRNA localization"/>
    <property type="evidence" value="ECO:0007669"/>
    <property type="project" value="TreeGrafter"/>
</dbReference>
<gene>
    <name evidence="3" type="ORF">THITE_2115786</name>
</gene>
<dbReference type="Proteomes" id="UP000008181">
    <property type="component" value="Chromosome 2"/>
</dbReference>
<dbReference type="eggNOG" id="ENOG502QRKP">
    <property type="taxonomic scope" value="Eukaryota"/>
</dbReference>
<proteinExistence type="predicted"/>
<accession>G2QYE7</accession>
<feature type="region of interest" description="Disordered" evidence="2">
    <location>
        <begin position="453"/>
        <end position="501"/>
    </location>
</feature>
<evidence type="ECO:0000256" key="1">
    <source>
        <dbReference type="SAM" id="Coils"/>
    </source>
</evidence>
<dbReference type="RefSeq" id="XP_003653379.1">
    <property type="nucleotide sequence ID" value="XM_003653331.1"/>
</dbReference>
<feature type="coiled-coil region" evidence="1">
    <location>
        <begin position="32"/>
        <end position="59"/>
    </location>
</feature>
<dbReference type="GO" id="GO:0005783">
    <property type="term" value="C:endoplasmic reticulum"/>
    <property type="evidence" value="ECO:0007669"/>
    <property type="project" value="TreeGrafter"/>
</dbReference>
<dbReference type="GO" id="GO:0003729">
    <property type="term" value="F:mRNA binding"/>
    <property type="evidence" value="ECO:0007669"/>
    <property type="project" value="TreeGrafter"/>
</dbReference>
<dbReference type="GeneID" id="11518752"/>
<protein>
    <recommendedName>
        <fullName evidence="5">Nuclear segregation protein Bfr1</fullName>
    </recommendedName>
</protein>
<dbReference type="GO" id="GO:0042175">
    <property type="term" value="C:nuclear outer membrane-endoplasmic reticulum membrane network"/>
    <property type="evidence" value="ECO:0007669"/>
    <property type="project" value="TreeGrafter"/>
</dbReference>
<keyword evidence="1" id="KW-0175">Coiled coil</keyword>
<feature type="region of interest" description="Disordered" evidence="2">
    <location>
        <begin position="359"/>
        <end position="395"/>
    </location>
</feature>
<dbReference type="HOGENOM" id="CLU_023943_1_0_1"/>
<dbReference type="Gene3D" id="1.10.287.1490">
    <property type="match status" value="1"/>
</dbReference>
<keyword evidence="4" id="KW-1185">Reference proteome</keyword>
<feature type="compositionally biased region" description="Basic and acidic residues" evidence="2">
    <location>
        <begin position="61"/>
        <end position="89"/>
    </location>
</feature>
<evidence type="ECO:0000313" key="4">
    <source>
        <dbReference type="Proteomes" id="UP000008181"/>
    </source>
</evidence>
<dbReference type="OrthoDB" id="2195113at2759"/>
<feature type="region of interest" description="Disordered" evidence="2">
    <location>
        <begin position="1"/>
        <end position="31"/>
    </location>
</feature>
<evidence type="ECO:0008006" key="5">
    <source>
        <dbReference type="Google" id="ProtNLM"/>
    </source>
</evidence>
<feature type="region of interest" description="Disordered" evidence="2">
    <location>
        <begin position="260"/>
        <end position="292"/>
    </location>
</feature>
<organism evidence="3 4">
    <name type="scientific">Thermothielavioides terrestris (strain ATCC 38088 / NRRL 8126)</name>
    <name type="common">Thielavia terrestris</name>
    <dbReference type="NCBI Taxonomy" id="578455"/>
    <lineage>
        <taxon>Eukaryota</taxon>
        <taxon>Fungi</taxon>
        <taxon>Dikarya</taxon>
        <taxon>Ascomycota</taxon>
        <taxon>Pezizomycotina</taxon>
        <taxon>Sordariomycetes</taxon>
        <taxon>Sordariomycetidae</taxon>
        <taxon>Sordariales</taxon>
        <taxon>Chaetomiaceae</taxon>
        <taxon>Thermothielavioides</taxon>
        <taxon>Thermothielavioides terrestris</taxon>
    </lineage>
</organism>
<name>G2QYE7_THETT</name>
<feature type="region of interest" description="Disordered" evidence="2">
    <location>
        <begin position="61"/>
        <end position="102"/>
    </location>
</feature>